<keyword evidence="6" id="KW-1185">Reference proteome</keyword>
<reference evidence="5 6" key="1">
    <citation type="submission" date="2019-04" db="EMBL/GenBank/DDBJ databases">
        <authorList>
            <person name="Van Vliet M D."/>
        </authorList>
    </citation>
    <scope>NUCLEOTIDE SEQUENCE [LARGE SCALE GENOMIC DNA]</scope>
    <source>
        <strain evidence="5 6">F1</strain>
    </source>
</reference>
<dbReference type="PANTHER" id="PTHR42880:SF1">
    <property type="entry name" value="ISOPROPYLMALATE_HOMOCITRATE_CITRAMALATE SYNTHASE FAMILY PROTEIN"/>
    <property type="match status" value="1"/>
</dbReference>
<comment type="similarity">
    <text evidence="1 3">Belongs to the alpha-IPM synthase/homocitrate synthase family.</text>
</comment>
<dbReference type="PROSITE" id="PS00815">
    <property type="entry name" value="AIPM_HOMOCIT_SYNTH_1"/>
    <property type="match status" value="1"/>
</dbReference>
<feature type="domain" description="Pyruvate carboxyltransferase" evidence="4">
    <location>
        <begin position="4"/>
        <end position="254"/>
    </location>
</feature>
<name>A0A6C2U7R4_PONDE</name>
<dbReference type="EMBL" id="CAAHFG010000003">
    <property type="protein sequence ID" value="VGO16090.1"/>
    <property type="molecule type" value="Genomic_DNA"/>
</dbReference>
<evidence type="ECO:0000313" key="6">
    <source>
        <dbReference type="Proteomes" id="UP000366872"/>
    </source>
</evidence>
<dbReference type="Pfam" id="PF00682">
    <property type="entry name" value="HMGL-like"/>
    <property type="match status" value="1"/>
</dbReference>
<dbReference type="SUPFAM" id="SSF51569">
    <property type="entry name" value="Aldolase"/>
    <property type="match status" value="1"/>
</dbReference>
<dbReference type="InterPro" id="IPR013785">
    <property type="entry name" value="Aldolase_TIM"/>
</dbReference>
<dbReference type="InterPro" id="IPR002034">
    <property type="entry name" value="AIPM/Hcit_synth_CS"/>
</dbReference>
<dbReference type="GO" id="GO:0019752">
    <property type="term" value="P:carboxylic acid metabolic process"/>
    <property type="evidence" value="ECO:0007669"/>
    <property type="project" value="InterPro"/>
</dbReference>
<evidence type="ECO:0000256" key="3">
    <source>
        <dbReference type="RuleBase" id="RU003523"/>
    </source>
</evidence>
<dbReference type="AlphaFoldDB" id="A0A6C2U7R4"/>
<dbReference type="PANTHER" id="PTHR42880">
    <property type="entry name" value="HOMOCITRATE SYNTHASE"/>
    <property type="match status" value="1"/>
</dbReference>
<dbReference type="InterPro" id="IPR054691">
    <property type="entry name" value="LeuA/HCS_post-cat"/>
</dbReference>
<dbReference type="RefSeq" id="WP_136081641.1">
    <property type="nucleotide sequence ID" value="NZ_CAAHFG010000003.1"/>
</dbReference>
<dbReference type="Pfam" id="PF22617">
    <property type="entry name" value="HCS_D2"/>
    <property type="match status" value="1"/>
</dbReference>
<organism evidence="5 6">
    <name type="scientific">Pontiella desulfatans</name>
    <dbReference type="NCBI Taxonomy" id="2750659"/>
    <lineage>
        <taxon>Bacteria</taxon>
        <taxon>Pseudomonadati</taxon>
        <taxon>Kiritimatiellota</taxon>
        <taxon>Kiritimatiellia</taxon>
        <taxon>Kiritimatiellales</taxon>
        <taxon>Pontiellaceae</taxon>
        <taxon>Pontiella</taxon>
    </lineage>
</organism>
<dbReference type="InterPro" id="IPR000891">
    <property type="entry name" value="PYR_CT"/>
</dbReference>
<sequence length="366" mass="39280">MKSPYLIDTTLRDGEQMPGAVFTREEKIGIAIALAETGVGEIEAGIPMMGRTEQEDIAAILALNLPCRITGWCRAALADLDAAEAAGLESVHLSFPLSGHHFQALGKSEAWVFETLEKVLPEALRRFGYVSVGAQDSARADRTLLLAFARGVHGLGANRLRIADTVGVLNPFSTRALFEELHEAVPGLELAFHAHNDLGMATANTLAAYEGGAAAADVTVAGIGERAGNAAFEQVAMAVPELGIKTHLLTPLCNLVLPAAGMEAPRCFPIIGKNVFSHESGIHVHAVLNHRAAYEPFSAADIGRTDDTQIVLGVHSGEAALRHALEKIHINPGKEPLGWLLNRIRNHALETKQPVTPRQLRNMFYE</sequence>
<evidence type="ECO:0000256" key="2">
    <source>
        <dbReference type="ARBA" id="ARBA00022679"/>
    </source>
</evidence>
<evidence type="ECO:0000313" key="5">
    <source>
        <dbReference type="EMBL" id="VGO16090.1"/>
    </source>
</evidence>
<dbReference type="PROSITE" id="PS50991">
    <property type="entry name" value="PYR_CT"/>
    <property type="match status" value="1"/>
</dbReference>
<proteinExistence type="inferred from homology"/>
<dbReference type="Gene3D" id="1.10.238.260">
    <property type="match status" value="1"/>
</dbReference>
<accession>A0A6C2U7R4</accession>
<protein>
    <submittedName>
        <fullName evidence="5">2-isopropylmalate synthase</fullName>
    </submittedName>
</protein>
<dbReference type="Gene3D" id="3.20.20.70">
    <property type="entry name" value="Aldolase class I"/>
    <property type="match status" value="1"/>
</dbReference>
<keyword evidence="2 3" id="KW-0808">Transferase</keyword>
<dbReference type="GO" id="GO:0046912">
    <property type="term" value="F:acyltransferase activity, acyl groups converted into alkyl on transfer"/>
    <property type="evidence" value="ECO:0007669"/>
    <property type="project" value="InterPro"/>
</dbReference>
<evidence type="ECO:0000259" key="4">
    <source>
        <dbReference type="PROSITE" id="PS50991"/>
    </source>
</evidence>
<dbReference type="Proteomes" id="UP000366872">
    <property type="component" value="Unassembled WGS sequence"/>
</dbReference>
<dbReference type="PROSITE" id="PS00816">
    <property type="entry name" value="AIPM_HOMOCIT_SYNTH_2"/>
    <property type="match status" value="1"/>
</dbReference>
<evidence type="ECO:0000256" key="1">
    <source>
        <dbReference type="ARBA" id="ARBA00006154"/>
    </source>
</evidence>
<gene>
    <name evidence="5" type="primary">leuA_2</name>
    <name evidence="5" type="ORF">PDESU_04680</name>
</gene>